<sequence>MVVVVVVVVAVALASWKTFSICARWRSCNPPTIKRSSDWQVRIGIPPTLRKSPRNSEFRNSKSTFRTPSPTAPRNS</sequence>
<evidence type="ECO:0000313" key="3">
    <source>
        <dbReference type="EMBL" id="MBW77378.1"/>
    </source>
</evidence>
<evidence type="ECO:0000256" key="1">
    <source>
        <dbReference type="SAM" id="MobiDB-lite"/>
    </source>
</evidence>
<proteinExistence type="predicted"/>
<dbReference type="AlphaFoldDB" id="A0A2M4DJL7"/>
<evidence type="ECO:0000256" key="2">
    <source>
        <dbReference type="SAM" id="SignalP"/>
    </source>
</evidence>
<feature type="compositionally biased region" description="Polar residues" evidence="1">
    <location>
        <begin position="61"/>
        <end position="76"/>
    </location>
</feature>
<name>A0A2M4DJL7_ANODA</name>
<accession>A0A2M4DJL7</accession>
<feature type="signal peptide" evidence="2">
    <location>
        <begin position="1"/>
        <end position="22"/>
    </location>
</feature>
<protein>
    <submittedName>
        <fullName evidence="3">Putative secreted protein</fullName>
    </submittedName>
</protein>
<keyword evidence="2" id="KW-0732">Signal</keyword>
<feature type="chain" id="PRO_5014720969" evidence="2">
    <location>
        <begin position="23"/>
        <end position="76"/>
    </location>
</feature>
<reference evidence="3" key="1">
    <citation type="submission" date="2018-01" db="EMBL/GenBank/DDBJ databases">
        <title>An insight into the sialome of Amazonian anophelines.</title>
        <authorList>
            <person name="Ribeiro J.M."/>
            <person name="Scarpassa V."/>
            <person name="Calvo E."/>
        </authorList>
    </citation>
    <scope>NUCLEOTIDE SEQUENCE</scope>
</reference>
<organism evidence="3">
    <name type="scientific">Anopheles darlingi</name>
    <name type="common">Mosquito</name>
    <dbReference type="NCBI Taxonomy" id="43151"/>
    <lineage>
        <taxon>Eukaryota</taxon>
        <taxon>Metazoa</taxon>
        <taxon>Ecdysozoa</taxon>
        <taxon>Arthropoda</taxon>
        <taxon>Hexapoda</taxon>
        <taxon>Insecta</taxon>
        <taxon>Pterygota</taxon>
        <taxon>Neoptera</taxon>
        <taxon>Endopterygota</taxon>
        <taxon>Diptera</taxon>
        <taxon>Nematocera</taxon>
        <taxon>Culicoidea</taxon>
        <taxon>Culicidae</taxon>
        <taxon>Anophelinae</taxon>
        <taxon>Anopheles</taxon>
    </lineage>
</organism>
<feature type="region of interest" description="Disordered" evidence="1">
    <location>
        <begin position="46"/>
        <end position="76"/>
    </location>
</feature>
<dbReference type="EMBL" id="GGFL01013200">
    <property type="protein sequence ID" value="MBW77378.1"/>
    <property type="molecule type" value="Transcribed_RNA"/>
</dbReference>